<gene>
    <name evidence="2" type="ORF">PHSY_000496</name>
</gene>
<dbReference type="PANTHER" id="PTHR13585:SF19">
    <property type="entry name" value="ZINC FINGER CCCH DOMAIN-CONTAINING PROTEIN 13"/>
    <property type="match status" value="1"/>
</dbReference>
<evidence type="ECO:0000313" key="2">
    <source>
        <dbReference type="EMBL" id="GAC92937.1"/>
    </source>
</evidence>
<accession>R9NWS5</accession>
<dbReference type="HOGENOM" id="CLU_007133_0_0_1"/>
<organism evidence="2 3">
    <name type="scientific">Pseudozyma hubeiensis (strain SY62)</name>
    <name type="common">Yeast</name>
    <dbReference type="NCBI Taxonomy" id="1305764"/>
    <lineage>
        <taxon>Eukaryota</taxon>
        <taxon>Fungi</taxon>
        <taxon>Dikarya</taxon>
        <taxon>Basidiomycota</taxon>
        <taxon>Ustilaginomycotina</taxon>
        <taxon>Ustilaginomycetes</taxon>
        <taxon>Ustilaginales</taxon>
        <taxon>Ustilaginaceae</taxon>
        <taxon>Pseudozyma</taxon>
    </lineage>
</organism>
<dbReference type="Pfam" id="PF08642">
    <property type="entry name" value="Rxt3"/>
    <property type="match status" value="1"/>
</dbReference>
<dbReference type="eggNOG" id="ENOG502QX51">
    <property type="taxonomic scope" value="Eukaryota"/>
</dbReference>
<evidence type="ECO:0000256" key="1">
    <source>
        <dbReference type="SAM" id="MobiDB-lite"/>
    </source>
</evidence>
<feature type="compositionally biased region" description="Basic and acidic residues" evidence="1">
    <location>
        <begin position="933"/>
        <end position="947"/>
    </location>
</feature>
<feature type="compositionally biased region" description="Low complexity" evidence="1">
    <location>
        <begin position="1170"/>
        <end position="1185"/>
    </location>
</feature>
<feature type="compositionally biased region" description="Basic and acidic residues" evidence="1">
    <location>
        <begin position="445"/>
        <end position="541"/>
    </location>
</feature>
<dbReference type="RefSeq" id="XP_012186524.1">
    <property type="nucleotide sequence ID" value="XM_012331134.1"/>
</dbReference>
<feature type="compositionally biased region" description="Basic and acidic residues" evidence="1">
    <location>
        <begin position="1"/>
        <end position="39"/>
    </location>
</feature>
<dbReference type="OrthoDB" id="3596986at2759"/>
<feature type="region of interest" description="Disordered" evidence="1">
    <location>
        <begin position="1"/>
        <end position="564"/>
    </location>
</feature>
<feature type="region of interest" description="Disordered" evidence="1">
    <location>
        <begin position="1168"/>
        <end position="1191"/>
    </location>
</feature>
<name>R9NWS5_PSEHS</name>
<feature type="compositionally biased region" description="Pro residues" evidence="1">
    <location>
        <begin position="330"/>
        <end position="340"/>
    </location>
</feature>
<evidence type="ECO:0000313" key="3">
    <source>
        <dbReference type="Proteomes" id="UP000014071"/>
    </source>
</evidence>
<feature type="compositionally biased region" description="Basic and acidic residues" evidence="1">
    <location>
        <begin position="549"/>
        <end position="564"/>
    </location>
</feature>
<dbReference type="InterPro" id="IPR013951">
    <property type="entry name" value="Rxt3"/>
</dbReference>
<proteinExistence type="predicted"/>
<feature type="compositionally biased region" description="Basic and acidic residues" evidence="1">
    <location>
        <begin position="345"/>
        <end position="355"/>
    </location>
</feature>
<feature type="compositionally biased region" description="Basic and acidic residues" evidence="1">
    <location>
        <begin position="259"/>
        <end position="290"/>
    </location>
</feature>
<dbReference type="STRING" id="1305764.R9NWS5"/>
<reference evidence="3" key="1">
    <citation type="journal article" date="2013" name="Genome Announc.">
        <title>Draft genome sequence of the basidiomycetous yeast-like fungus Pseudozyma hubeiensis SY62, which produces an abundant amount of the biosurfactant mannosylerythritol lipids.</title>
        <authorList>
            <person name="Konishi M."/>
            <person name="Hatada Y."/>
            <person name="Horiuchi J."/>
        </authorList>
    </citation>
    <scope>NUCLEOTIDE SEQUENCE [LARGE SCALE GENOMIC DNA]</scope>
    <source>
        <strain evidence="3">SY62</strain>
    </source>
</reference>
<keyword evidence="3" id="KW-1185">Reference proteome</keyword>
<dbReference type="EMBL" id="DF238770">
    <property type="protein sequence ID" value="GAC92937.1"/>
    <property type="molecule type" value="Genomic_DNA"/>
</dbReference>
<feature type="compositionally biased region" description="Low complexity" evidence="1">
    <location>
        <begin position="308"/>
        <end position="322"/>
    </location>
</feature>
<dbReference type="AlphaFoldDB" id="R9NWS5"/>
<feature type="compositionally biased region" description="Basic and acidic residues" evidence="1">
    <location>
        <begin position="956"/>
        <end position="966"/>
    </location>
</feature>
<sequence>MMYDRERDRARSDREREWEWEREREREHWERERERDRARAGPPYAGGPSSRNPPPPNHPNDRRSPNMPYGHVSTSPSSQSAPPRRKWSGSDDAASAYHKEREWEREREYELEREREMRWRASQRSGGGPDMQPSQHGRALSGDMRYAVGGPVSGMPGELNQSPREPYASSLPPRRSPAPGLSNRAGVAGARVREQSADVPLAAMGPESSPRHAPYPGGPYDDPRSGSMPPGHAGGMLPPAGRSPERMRAPLSHGPYDGHMSERELMQRERDREREREMMAGDRYGRRMHGESMVMDDPYDRYGPRGPPSGALGPPSSKSASGRPYDERGPPPPLPYPPASPTQSRDGDRRKDKVKQAPTREPSAPAQSRPGGPGGSGPLPSHFEADRHPRSGPPPPMGSSRESSVKLESGPRRAPLSPTSERGALFRDGPQHRGPSIPPYGGPASDRDIRERDRELALQREREYEAEHERQRLRLREREQREREIELEREREREMDRERERERLRIEELERERQKERERELEREQEREREKEREKEKERERRERRREKQHAEKMAAMEREKEREFQAQAQAQAQAHAAAAAAAAAGMHPGAIGELPSHMRPPPASLEEALIATAQQQAAAYGRPPNMADFHAAAAAIGYPPGMPLPPAIHPAMFGGGMGPGSEAMVPHQPHVIRDPNAGPRVDSEPVWLYLELCERDESIRRAERLPLDMLAEEQKKEIAAELAGVAPAIAAEQAPPASEDAGEANASAVATVSTSQTVSVAAKQADAAALPTTAADKDTTVSVTEIPIDPLPRHLIGMDKGRPVRHLGSWIYDPTVDPLFPAELLARNVGSTLEVRIPGDLLSCGSRGGPHWEQYRSLETECLARCQVGDPLKDLLEGERGRVALNGASNNWKLGWRGKEHARMSLEMRIEERIAEAQLFGHKLPGISQESSAREEVNRSEEKKQPDGVAAAVETKSEADTKEGETAGEVTVAPTENGMALKTSASSEAVSPWRFWRLNPLFRRKLWGTDVYTDDSDVLAMCVHAGWVEGPSLEAEGIPAWVPPGRAARAWNGLTLAGSTSGTAAGSTADVQMSDAASLDKQSASVAVRPDISCDLSVILRIAPKLIAYKGCQRGGIKSRSWGNSHDGVSLVVESVELKQPGYAQSKGRKSAKARIDQLAFYRNAMDNSSAAKPSSSSSGSPSPVNAELTADNGHLDLKTIMQDTQLIPLSSVVGELKKSSPAVDKEQAEAAKQQRLFWEIQ</sequence>
<feature type="compositionally biased region" description="Basic and acidic residues" evidence="1">
    <location>
        <begin position="97"/>
        <end position="119"/>
    </location>
</feature>
<protein>
    <submittedName>
        <fullName evidence="2">Uncharacterized protein</fullName>
    </submittedName>
</protein>
<feature type="compositionally biased region" description="Polar residues" evidence="1">
    <location>
        <begin position="72"/>
        <end position="81"/>
    </location>
</feature>
<dbReference type="InterPro" id="IPR052824">
    <property type="entry name" value="m6A_RNA_Methylation_Regulator"/>
</dbReference>
<dbReference type="Proteomes" id="UP000014071">
    <property type="component" value="Unassembled WGS sequence"/>
</dbReference>
<feature type="region of interest" description="Disordered" evidence="1">
    <location>
        <begin position="926"/>
        <end position="985"/>
    </location>
</feature>
<dbReference type="GeneID" id="24105803"/>
<dbReference type="PANTHER" id="PTHR13585">
    <property type="entry name" value="CHASCON, ISOFORM D-RELATED"/>
    <property type="match status" value="1"/>
</dbReference>
<feature type="compositionally biased region" description="Low complexity" evidence="1">
    <location>
        <begin position="168"/>
        <end position="182"/>
    </location>
</feature>